<dbReference type="EMBL" id="JAULSU010000002">
    <property type="protein sequence ID" value="KAK0626317.1"/>
    <property type="molecule type" value="Genomic_DNA"/>
</dbReference>
<gene>
    <name evidence="2" type="ORF">B0T14DRAFT_100317</name>
</gene>
<accession>A0AA40C5W1</accession>
<keyword evidence="3" id="KW-1185">Reference proteome</keyword>
<evidence type="ECO:0000256" key="1">
    <source>
        <dbReference type="SAM" id="MobiDB-lite"/>
    </source>
</evidence>
<dbReference type="Proteomes" id="UP001175000">
    <property type="component" value="Unassembled WGS sequence"/>
</dbReference>
<name>A0AA40C5W1_9PEZI</name>
<dbReference type="AlphaFoldDB" id="A0AA40C5W1"/>
<protein>
    <submittedName>
        <fullName evidence="2">Uncharacterized protein</fullName>
    </submittedName>
</protein>
<feature type="region of interest" description="Disordered" evidence="1">
    <location>
        <begin position="1"/>
        <end position="34"/>
    </location>
</feature>
<sequence>MLQKVGRCRQARHGSQYGSRGRGEERKSRKGLGKRVREMSVTLLFETAAGGPGFCQYALQQGREGNGEIMCSRRWPASWEWTLHACLWSPKLQLLHCASRRPAEAGPKALPCLQKNAWTYTLRAMLLDTHRFFLSPSQTRRATAGWVLAPRWLPMRCQTDANLPVRGRAAAQVDSPSNSTKAWVRFTRRWRVRQDTRRGRRVGCQQQRPGSRKTVQGGTSAQAQPPLGVLFL</sequence>
<evidence type="ECO:0000313" key="2">
    <source>
        <dbReference type="EMBL" id="KAK0626317.1"/>
    </source>
</evidence>
<feature type="compositionally biased region" description="Basic residues" evidence="1">
    <location>
        <begin position="1"/>
        <end position="12"/>
    </location>
</feature>
<reference evidence="2" key="1">
    <citation type="submission" date="2023-06" db="EMBL/GenBank/DDBJ databases">
        <title>Genome-scale phylogeny and comparative genomics of the fungal order Sordariales.</title>
        <authorList>
            <consortium name="Lawrence Berkeley National Laboratory"/>
            <person name="Hensen N."/>
            <person name="Bonometti L."/>
            <person name="Westerberg I."/>
            <person name="Brannstrom I.O."/>
            <person name="Guillou S."/>
            <person name="Cros-Aarteil S."/>
            <person name="Calhoun S."/>
            <person name="Haridas S."/>
            <person name="Kuo A."/>
            <person name="Mondo S."/>
            <person name="Pangilinan J."/>
            <person name="Riley R."/>
            <person name="Labutti K."/>
            <person name="Andreopoulos B."/>
            <person name="Lipzen A."/>
            <person name="Chen C."/>
            <person name="Yanf M."/>
            <person name="Daum C."/>
            <person name="Ng V."/>
            <person name="Clum A."/>
            <person name="Steindorff A."/>
            <person name="Ohm R."/>
            <person name="Martin F."/>
            <person name="Silar P."/>
            <person name="Natvig D."/>
            <person name="Lalanne C."/>
            <person name="Gautier V."/>
            <person name="Ament-Velasquez S.L."/>
            <person name="Kruys A."/>
            <person name="Hutchinson M.I."/>
            <person name="Powell A.J."/>
            <person name="Barry K."/>
            <person name="Miller A.N."/>
            <person name="Grigoriev I.V."/>
            <person name="Debuchy R."/>
            <person name="Gladieux P."/>
            <person name="Thoren M.H."/>
            <person name="Johannesson H."/>
        </authorList>
    </citation>
    <scope>NUCLEOTIDE SEQUENCE</scope>
    <source>
        <strain evidence="2">CBS 606.72</strain>
    </source>
</reference>
<feature type="compositionally biased region" description="Polar residues" evidence="1">
    <location>
        <begin position="213"/>
        <end position="223"/>
    </location>
</feature>
<feature type="region of interest" description="Disordered" evidence="1">
    <location>
        <begin position="196"/>
        <end position="227"/>
    </location>
</feature>
<organism evidence="2 3">
    <name type="scientific">Immersiella caudata</name>
    <dbReference type="NCBI Taxonomy" id="314043"/>
    <lineage>
        <taxon>Eukaryota</taxon>
        <taxon>Fungi</taxon>
        <taxon>Dikarya</taxon>
        <taxon>Ascomycota</taxon>
        <taxon>Pezizomycotina</taxon>
        <taxon>Sordariomycetes</taxon>
        <taxon>Sordariomycetidae</taxon>
        <taxon>Sordariales</taxon>
        <taxon>Lasiosphaeriaceae</taxon>
        <taxon>Immersiella</taxon>
    </lineage>
</organism>
<proteinExistence type="predicted"/>
<comment type="caution">
    <text evidence="2">The sequence shown here is derived from an EMBL/GenBank/DDBJ whole genome shotgun (WGS) entry which is preliminary data.</text>
</comment>
<evidence type="ECO:0000313" key="3">
    <source>
        <dbReference type="Proteomes" id="UP001175000"/>
    </source>
</evidence>